<gene>
    <name evidence="2" type="ORF">CBER1_09190</name>
</gene>
<feature type="region of interest" description="Disordered" evidence="1">
    <location>
        <begin position="582"/>
        <end position="635"/>
    </location>
</feature>
<evidence type="ECO:0000313" key="2">
    <source>
        <dbReference type="EMBL" id="PPJ56162.1"/>
    </source>
</evidence>
<reference evidence="3" key="1">
    <citation type="journal article" date="2017" name="bioRxiv">
        <title>Conservation of a gene cluster reveals novel cercosporin biosynthetic mechanisms and extends production to the genus Colletotrichum.</title>
        <authorList>
            <person name="de Jonge R."/>
            <person name="Ebert M.K."/>
            <person name="Huitt-Roehl C.R."/>
            <person name="Pal P."/>
            <person name="Suttle J.C."/>
            <person name="Spanner R.E."/>
            <person name="Neubauer J.D."/>
            <person name="Jurick W.M.II."/>
            <person name="Stott K.A."/>
            <person name="Secor G.A."/>
            <person name="Thomma B.P.H.J."/>
            <person name="Van de Peer Y."/>
            <person name="Townsend C.A."/>
            <person name="Bolton M.D."/>
        </authorList>
    </citation>
    <scope>NUCLEOTIDE SEQUENCE [LARGE SCALE GENOMIC DNA]</scope>
    <source>
        <strain evidence="3">CBS538.71</strain>
    </source>
</reference>
<feature type="region of interest" description="Disordered" evidence="1">
    <location>
        <begin position="147"/>
        <end position="185"/>
    </location>
</feature>
<feature type="region of interest" description="Disordered" evidence="1">
    <location>
        <begin position="87"/>
        <end position="119"/>
    </location>
</feature>
<name>A0A2S6C8V6_9PEZI</name>
<comment type="caution">
    <text evidence="2">The sequence shown here is derived from an EMBL/GenBank/DDBJ whole genome shotgun (WGS) entry which is preliminary data.</text>
</comment>
<feature type="compositionally biased region" description="Basic and acidic residues" evidence="1">
    <location>
        <begin position="598"/>
        <end position="608"/>
    </location>
</feature>
<evidence type="ECO:0000256" key="1">
    <source>
        <dbReference type="SAM" id="MobiDB-lite"/>
    </source>
</evidence>
<organism evidence="2 3">
    <name type="scientific">Cercospora berteroae</name>
    <dbReference type="NCBI Taxonomy" id="357750"/>
    <lineage>
        <taxon>Eukaryota</taxon>
        <taxon>Fungi</taxon>
        <taxon>Dikarya</taxon>
        <taxon>Ascomycota</taxon>
        <taxon>Pezizomycotina</taxon>
        <taxon>Dothideomycetes</taxon>
        <taxon>Dothideomycetidae</taxon>
        <taxon>Mycosphaerellales</taxon>
        <taxon>Mycosphaerellaceae</taxon>
        <taxon>Cercospora</taxon>
    </lineage>
</organism>
<sequence length="663" mass="72522">MSEDYTSYLDSWDWDQSDATQWQHIFDEQAREGQETDTQAGNGISAYGSVAQVGTATHMESGIAHGLGQALLDPALFLSSSDVALPSVEQHESGPSDHVVTKSSTEHAQQQARADYRASVPENPAYDLSANVYGYVEWSSNVNTHGRSNISATPVPVRQGDGRTANTQHREGANNGNEVESNTRDPDQLQQIIDPAFFQQDLHHFMPADYNQNAVPHAQTNSHGMVDWLNMPIQAAGEYHYDAAHPSQPYPQGYHFDNTAATQLPDHGLHLAYRNQSLSNEPPRHGHDPSFSPEAAYSTDIFSPTSGPSELSPEPEPKSRRARSTTTKNPNTIVMKTSVNCVAPACGRPFRNRTHILDLCNRCARKHDRRTAEAQPNLLDPGVPDIVAARALIYPPQPSRGPPVSPDELAHILAHEDDYIQRLLDAVNFVVPGGEGGNSKAPGLSWETRQQITFNQKLRMEGTSHKGAEGLYRRSLITARLRALFLELYQFHAGAQESFYAIGGNNAGYHADTSMTFQERFESVREFLRTNKRMVMDVIEGRGVKSIVANPKGYNKRKVSNNACNEDKKEIMGMGKERMGSVGLGGVDGKGKKKRRRGGVEDKGEENGGRGAKRVTRSGAVAAEGSVGNAARVEEAPFETRLREALSAGWDGSGVGEGSSGFR</sequence>
<feature type="compositionally biased region" description="Polar residues" evidence="1">
    <location>
        <begin position="101"/>
        <end position="112"/>
    </location>
</feature>
<dbReference type="STRING" id="357750.A0A2S6C8V6"/>
<keyword evidence="3" id="KW-1185">Reference proteome</keyword>
<protein>
    <submittedName>
        <fullName evidence="2">Uncharacterized protein</fullName>
    </submittedName>
</protein>
<feature type="compositionally biased region" description="Low complexity" evidence="1">
    <location>
        <begin position="303"/>
        <end position="312"/>
    </location>
</feature>
<dbReference type="OrthoDB" id="265717at2759"/>
<feature type="region of interest" description="Disordered" evidence="1">
    <location>
        <begin position="277"/>
        <end position="329"/>
    </location>
</feature>
<evidence type="ECO:0000313" key="3">
    <source>
        <dbReference type="Proteomes" id="UP000237631"/>
    </source>
</evidence>
<dbReference type="AlphaFoldDB" id="A0A2S6C8V6"/>
<proteinExistence type="predicted"/>
<dbReference type="Proteomes" id="UP000237631">
    <property type="component" value="Unassembled WGS sequence"/>
</dbReference>
<dbReference type="EMBL" id="PNEN01000525">
    <property type="protein sequence ID" value="PPJ56162.1"/>
    <property type="molecule type" value="Genomic_DNA"/>
</dbReference>
<accession>A0A2S6C8V6</accession>